<dbReference type="UniPathway" id="UPA00074">
    <property type="reaction ID" value="UER00132"/>
</dbReference>
<feature type="domain" description="Adenylosuccinate lyase PurB C-terminal" evidence="15">
    <location>
        <begin position="332"/>
        <end position="446"/>
    </location>
</feature>
<dbReference type="InterPro" id="IPR008948">
    <property type="entry name" value="L-Aspartase-like"/>
</dbReference>
<evidence type="ECO:0000256" key="8">
    <source>
        <dbReference type="ARBA" id="ARBA00024477"/>
    </source>
</evidence>
<dbReference type="InterPro" id="IPR013539">
    <property type="entry name" value="PurB_C"/>
</dbReference>
<comment type="catalytic activity">
    <reaction evidence="11">
        <text>N(6)-(1,2-dicarboxyethyl)-AMP = fumarate + AMP</text>
        <dbReference type="Rhea" id="RHEA:16853"/>
        <dbReference type="ChEBI" id="CHEBI:29806"/>
        <dbReference type="ChEBI" id="CHEBI:57567"/>
        <dbReference type="ChEBI" id="CHEBI:456215"/>
        <dbReference type="EC" id="4.3.2.2"/>
    </reaction>
    <physiologicalReaction direction="left-to-right" evidence="11">
        <dbReference type="Rhea" id="RHEA:16854"/>
    </physiologicalReaction>
</comment>
<dbReference type="Gene3D" id="1.10.40.30">
    <property type="entry name" value="Fumarase/aspartase (C-terminal domain)"/>
    <property type="match status" value="1"/>
</dbReference>
<dbReference type="Gene3D" id="1.10.275.10">
    <property type="entry name" value="Fumarase/aspartase (N-terminal domain)"/>
    <property type="match status" value="1"/>
</dbReference>
<comment type="pathway">
    <text evidence="2 13">Purine metabolism; AMP biosynthesis via de novo pathway; AMP from IMP: step 2/2.</text>
</comment>
<evidence type="ECO:0000256" key="13">
    <source>
        <dbReference type="RuleBase" id="RU361172"/>
    </source>
</evidence>
<dbReference type="PROSITE" id="PS00163">
    <property type="entry name" value="FUMARATE_LYASES"/>
    <property type="match status" value="1"/>
</dbReference>
<dbReference type="Gene3D" id="1.20.200.10">
    <property type="entry name" value="Fumarase/aspartase (Central domain)"/>
    <property type="match status" value="1"/>
</dbReference>
<name>A0A5D9DCY3_HALER</name>
<dbReference type="InterPro" id="IPR022761">
    <property type="entry name" value="Fumarate_lyase_N"/>
</dbReference>
<dbReference type="PANTHER" id="PTHR43411:SF1">
    <property type="entry name" value="ADENYLOSUCCINATE LYASE"/>
    <property type="match status" value="1"/>
</dbReference>
<comment type="caution">
    <text evidence="16">The sequence shown here is derived from an EMBL/GenBank/DDBJ whole genome shotgun (WGS) entry which is preliminary data.</text>
</comment>
<dbReference type="FunFam" id="1.20.200.10:FF:000004">
    <property type="entry name" value="Adenylosuccinate lyase"/>
    <property type="match status" value="1"/>
</dbReference>
<dbReference type="UniPathway" id="UPA00075">
    <property type="reaction ID" value="UER00336"/>
</dbReference>
<evidence type="ECO:0000256" key="1">
    <source>
        <dbReference type="ARBA" id="ARBA00004706"/>
    </source>
</evidence>
<dbReference type="GO" id="GO:0070626">
    <property type="term" value="F:(S)-2-(5-amino-1-(5-phospho-D-ribosyl)imidazole-4-carboxamido) succinate lyase (fumarate-forming) activity"/>
    <property type="evidence" value="ECO:0007669"/>
    <property type="project" value="RHEA"/>
</dbReference>
<dbReference type="SUPFAM" id="SSF48557">
    <property type="entry name" value="L-aspartase-like"/>
    <property type="match status" value="1"/>
</dbReference>
<accession>A0A5D9DCY3</accession>
<dbReference type="GO" id="GO:0006189">
    <property type="term" value="P:'de novo' IMP biosynthetic process"/>
    <property type="evidence" value="ECO:0007669"/>
    <property type="project" value="UniProtKB-UniPathway"/>
</dbReference>
<sequence>MSLPLSALTALSPVDGRYGSKADILREHFSEFGLIRARVTVEVRWLQRLATHPGIAEVPALSAEASTALDALVRDFSVADAERIKDIERTTNHDVKAVEYFIKERIADTPELHAVTEFVHFACTSEDINNLSYGVMLTDGLATLLPVMHRVADEIAHLADEHAEQPMLSRTHGQTASPTTLGKEMANVAYRLRRQLKQIESVEILGKINGAVGNYNAHLTTYPEIDWEANARTFVEELGLTFNPYTTQIEPHDYIAELFDAVCRYNTVLIDFDRDVWGYISLGYFKQSTVAGEIGSSTMPHKVNPIDFENSEGNLGLANAILGHLAEKLPISRWQRDLTDSTVLRNLGIGLAYGLIAYQASLKGIGKLEANAARLAEDLDASWEVLAEPIQTVMRRYGIEKPYEKLKELTRGKRIDQAGFAAFIDTLELPAAVKEDLKALTPATYIGNASEQAQALSRKP</sequence>
<evidence type="ECO:0000256" key="6">
    <source>
        <dbReference type="ARBA" id="ARBA00022755"/>
    </source>
</evidence>
<dbReference type="GO" id="GO:0004018">
    <property type="term" value="F:N6-(1,2-dicarboxyethyl)AMP AMP-lyase (fumarate-forming) activity"/>
    <property type="evidence" value="ECO:0007669"/>
    <property type="project" value="UniProtKB-UniRule"/>
</dbReference>
<feature type="domain" description="Fumarate lyase N-terminal" evidence="14">
    <location>
        <begin position="16"/>
        <end position="313"/>
    </location>
</feature>
<dbReference type="NCBIfam" id="TIGR00928">
    <property type="entry name" value="purB"/>
    <property type="match status" value="1"/>
</dbReference>
<reference evidence="16 17" key="1">
    <citation type="submission" date="2019-08" db="EMBL/GenBank/DDBJ databases">
        <title>Draft Genome Sequence of Halomonas eurihalina Isolated from Preserved Hide-surface.</title>
        <authorList>
            <person name="Hussain S.A."/>
            <person name="Xu A."/>
            <person name="Sarker M."/>
            <person name="Sommers C."/>
        </authorList>
    </citation>
    <scope>NUCLEOTIDE SEQUENCE [LARGE SCALE GENOMIC DNA]</scope>
    <source>
        <strain evidence="16 17">MS1</strain>
    </source>
</reference>
<evidence type="ECO:0000256" key="2">
    <source>
        <dbReference type="ARBA" id="ARBA00004734"/>
    </source>
</evidence>
<evidence type="ECO:0000259" key="15">
    <source>
        <dbReference type="Pfam" id="PF08328"/>
    </source>
</evidence>
<evidence type="ECO:0000256" key="7">
    <source>
        <dbReference type="ARBA" id="ARBA00023239"/>
    </source>
</evidence>
<comment type="pathway">
    <text evidence="1 13">Purine metabolism; IMP biosynthesis via de novo pathway; 5-amino-1-(5-phospho-D-ribosyl)imidazole-4-carboxamide from 5-amino-1-(5-phospho-D-ribosyl)imidazole-4-carboxylate: step 2/2.</text>
</comment>
<dbReference type="CDD" id="cd01598">
    <property type="entry name" value="PurB"/>
    <property type="match status" value="1"/>
</dbReference>
<dbReference type="Pfam" id="PF08328">
    <property type="entry name" value="ASL_C"/>
    <property type="match status" value="1"/>
</dbReference>
<dbReference type="Pfam" id="PF00206">
    <property type="entry name" value="Lyase_1"/>
    <property type="match status" value="1"/>
</dbReference>
<evidence type="ECO:0000256" key="5">
    <source>
        <dbReference type="ARBA" id="ARBA00017058"/>
    </source>
</evidence>
<dbReference type="GO" id="GO:0044208">
    <property type="term" value="P:'de novo' AMP biosynthetic process"/>
    <property type="evidence" value="ECO:0007669"/>
    <property type="project" value="UniProtKB-UniPathway"/>
</dbReference>
<dbReference type="InterPro" id="IPR004769">
    <property type="entry name" value="Pur_lyase"/>
</dbReference>
<gene>
    <name evidence="16" type="primary">purB</name>
    <name evidence="16" type="ORF">FZZ93_06195</name>
</gene>
<dbReference type="PANTHER" id="PTHR43411">
    <property type="entry name" value="ADENYLOSUCCINATE LYASE"/>
    <property type="match status" value="1"/>
</dbReference>
<dbReference type="GO" id="GO:0005829">
    <property type="term" value="C:cytosol"/>
    <property type="evidence" value="ECO:0007669"/>
    <property type="project" value="TreeGrafter"/>
</dbReference>
<evidence type="ECO:0000313" key="16">
    <source>
        <dbReference type="EMBL" id="TZG40631.1"/>
    </source>
</evidence>
<comment type="similarity">
    <text evidence="3 13">Belongs to the lyase 1 family. Adenylosuccinate lyase subfamily.</text>
</comment>
<dbReference type="FunFam" id="1.10.40.30:FF:000004">
    <property type="entry name" value="Adenylosuccinate lyase"/>
    <property type="match status" value="1"/>
</dbReference>
<dbReference type="EC" id="4.3.2.2" evidence="4 12"/>
<evidence type="ECO:0000256" key="12">
    <source>
        <dbReference type="NCBIfam" id="TIGR00928"/>
    </source>
</evidence>
<proteinExistence type="inferred from homology"/>
<dbReference type="InterPro" id="IPR024083">
    <property type="entry name" value="Fumarase/histidase_N"/>
</dbReference>
<dbReference type="InterPro" id="IPR020557">
    <property type="entry name" value="Fumarate_lyase_CS"/>
</dbReference>
<comment type="function">
    <text evidence="9">Catalyzes two reactions in de novo purine nucleotide biosynthesis. Catalyzes the breakdown of 5-aminoimidazole- (N-succinylocarboxamide) ribotide (SAICAR or 2-[5-amino-1-(5-phospho-beta-D-ribosyl)imidazole-4-carboxamido]succinate) to 5-aminoimidazole-4-carboxamide ribotide (AICAR or 5-amino-1-(5-phospho-beta-D-ribosyl)imidazole-4-carboxamide) and fumarate, and of adenylosuccinate (ADS or N(6)-(1,2-dicarboxyethyl)-AMP) to adenosine monophosphate (AMP) and fumarate.</text>
</comment>
<evidence type="ECO:0000256" key="11">
    <source>
        <dbReference type="ARBA" id="ARBA00049115"/>
    </source>
</evidence>
<evidence type="ECO:0000256" key="9">
    <source>
        <dbReference type="ARBA" id="ARBA00025012"/>
    </source>
</evidence>
<keyword evidence="7 13" id="KW-0456">Lyase</keyword>
<dbReference type="InterPro" id="IPR047136">
    <property type="entry name" value="PurB_bact"/>
</dbReference>
<dbReference type="AlphaFoldDB" id="A0A5D9DCY3"/>
<dbReference type="PRINTS" id="PR00149">
    <property type="entry name" value="FUMRATELYASE"/>
</dbReference>
<keyword evidence="17" id="KW-1185">Reference proteome</keyword>
<keyword evidence="6 13" id="KW-0658">Purine biosynthesis</keyword>
<evidence type="ECO:0000313" key="17">
    <source>
        <dbReference type="Proteomes" id="UP000324260"/>
    </source>
</evidence>
<dbReference type="Proteomes" id="UP000324260">
    <property type="component" value="Unassembled WGS sequence"/>
</dbReference>
<comment type="catalytic activity">
    <reaction evidence="8">
        <text>(2S)-2-[5-amino-1-(5-phospho-beta-D-ribosyl)imidazole-4-carboxamido]succinate = 5-amino-1-(5-phospho-beta-D-ribosyl)imidazole-4-carboxamide + fumarate</text>
        <dbReference type="Rhea" id="RHEA:23920"/>
        <dbReference type="ChEBI" id="CHEBI:29806"/>
        <dbReference type="ChEBI" id="CHEBI:58443"/>
        <dbReference type="ChEBI" id="CHEBI:58475"/>
        <dbReference type="EC" id="4.3.2.2"/>
    </reaction>
    <physiologicalReaction direction="left-to-right" evidence="8">
        <dbReference type="Rhea" id="RHEA:23921"/>
    </physiologicalReaction>
</comment>
<evidence type="ECO:0000256" key="3">
    <source>
        <dbReference type="ARBA" id="ARBA00008273"/>
    </source>
</evidence>
<dbReference type="NCBIfam" id="NF006764">
    <property type="entry name" value="PRK09285.1"/>
    <property type="match status" value="1"/>
</dbReference>
<dbReference type="FunFam" id="1.10.275.10:FF:000003">
    <property type="entry name" value="Adenylosuccinate lyase"/>
    <property type="match status" value="1"/>
</dbReference>
<evidence type="ECO:0000256" key="4">
    <source>
        <dbReference type="ARBA" id="ARBA00012339"/>
    </source>
</evidence>
<dbReference type="RefSeq" id="WP_149321458.1">
    <property type="nucleotide sequence ID" value="NZ_JARWAH010000003.1"/>
</dbReference>
<dbReference type="OrthoDB" id="9768878at2"/>
<dbReference type="InterPro" id="IPR000362">
    <property type="entry name" value="Fumarate_lyase_fam"/>
</dbReference>
<evidence type="ECO:0000256" key="10">
    <source>
        <dbReference type="ARBA" id="ARBA00030717"/>
    </source>
</evidence>
<protein>
    <recommendedName>
        <fullName evidence="5 12">Adenylosuccinate lyase</fullName>
        <shortName evidence="13">ASL</shortName>
        <ecNumber evidence="4 12">4.3.2.2</ecNumber>
    </recommendedName>
    <alternativeName>
        <fullName evidence="10 13">Adenylosuccinase</fullName>
    </alternativeName>
</protein>
<organism evidence="16 17">
    <name type="scientific">Halomonas eurihalina</name>
    <dbReference type="NCBI Taxonomy" id="42566"/>
    <lineage>
        <taxon>Bacteria</taxon>
        <taxon>Pseudomonadati</taxon>
        <taxon>Pseudomonadota</taxon>
        <taxon>Gammaproteobacteria</taxon>
        <taxon>Oceanospirillales</taxon>
        <taxon>Halomonadaceae</taxon>
        <taxon>Halomonas</taxon>
    </lineage>
</organism>
<evidence type="ECO:0000259" key="14">
    <source>
        <dbReference type="Pfam" id="PF00206"/>
    </source>
</evidence>
<dbReference type="EMBL" id="VTPU01000004">
    <property type="protein sequence ID" value="TZG40631.1"/>
    <property type="molecule type" value="Genomic_DNA"/>
</dbReference>